<dbReference type="Proteomes" id="UP000657918">
    <property type="component" value="Unassembled WGS sequence"/>
</dbReference>
<feature type="transmembrane region" description="Helical" evidence="2">
    <location>
        <begin position="938"/>
        <end position="959"/>
    </location>
</feature>
<comment type="caution">
    <text evidence="3">The sequence shown here is derived from an EMBL/GenBank/DDBJ whole genome shotgun (WGS) entry which is preliminary data.</text>
</comment>
<feature type="transmembrane region" description="Helical" evidence="2">
    <location>
        <begin position="971"/>
        <end position="989"/>
    </location>
</feature>
<protein>
    <recommendedName>
        <fullName evidence="5">Membrane protein of ER body-like protein</fullName>
    </recommendedName>
</protein>
<feature type="compositionally biased region" description="Basic and acidic residues" evidence="1">
    <location>
        <begin position="109"/>
        <end position="119"/>
    </location>
</feature>
<dbReference type="InterPro" id="IPR052843">
    <property type="entry name" value="ER_body_metal_sequester"/>
</dbReference>
<keyword evidence="4" id="KW-1185">Reference proteome</keyword>
<feature type="region of interest" description="Disordered" evidence="1">
    <location>
        <begin position="691"/>
        <end position="720"/>
    </location>
</feature>
<name>A0A835JQ09_9ROSI</name>
<keyword evidence="2" id="KW-0812">Transmembrane</keyword>
<feature type="region of interest" description="Disordered" evidence="1">
    <location>
        <begin position="271"/>
        <end position="321"/>
    </location>
</feature>
<dbReference type="AlphaFoldDB" id="A0A835JQ09"/>
<gene>
    <name evidence="3" type="ORF">SADUNF_Sadunf12G0000300</name>
</gene>
<sequence length="1020" mass="110054">MASPTSSLLGQIPVENQKQKLVPDEEEEVLSLQSRQFQHCSSSSDDGNNNKTSANTVLLVDIVSTSGNENGNGTGISSLISSDTINEDSEIPKVGVSSPCAVSPHKHWGGGDKDTDENEGRAHHLNSVYFDQHHGTDSINGASGVNYGGATCSVLDTSPRYAEVLVKNSEIQKSLIKDVNHQLGENMDNEGFSGSSLTPLEDTFEEQNFKSKPSDSETRVVGDLDLIEEIDQEMTEFDVEKVLEKQNTHDLYCPNCNSCITRRVILRKRRWKNRNARRKPKHAKVDTTVPSELNGNSNYSDANSADSASGPGHDIANICSNDSPTPAVDDHNCDREPDVFRCLSCFSLFIPAGNGFKLFRVSSTENEKVQDHQKISTANTNWFFSIFATHKRKTTTEQEAVSRNASVEPLALSICYPCFSHIYMLLETKGMLSGSTVAGNAAVDHTQVHGMTQDASTGFPNNFSSSNGNDHSVMPHAERTIVKTGEHPEGSYSKPHQSGAESLNPSTMEPLLLDQSPQGINLKSNLTNKNGILADQNAPLLSVDLPSDESSSIAEIVINMGGASLKAGKGILSSSRETKFTETALISARDKSGDAAGNSVLAGGMGKALWSCLFLSYEYKPVCVAGGSLMNHAVMDTVQQLPHSSGSMEGLKENAPFRPWQGLVNSLEYSTPKSLIPEQSEIQIEEKFNMGKGNEKPLQNGQGSSTQGTSLPSQLDSKGGFINDAALKHHEVGRGALNSLSQGTSWSEKEKINIGEIEVNAAENKNIGNNVIVTIEKESPKRGDSEIVCIDSVEPTSLLNSTNQTYVGGRKGAGVGESRQLEILKSIVYGGLIESITSLGVVSSAAGAGAGTLNIIALGLANLIGGLFIIGHNLMDLKNDHSNQVNEEEDRYQETLGRRDNFSLHATLSILSFLIFGLLPPIIYGFSFRKSDDRDLKLAAVNGISLFCIILLAIGKAHIQRKQPKPYISTVLYFFCTGLMASGASYVAGDLINKLLQKISGFESNLPFPELKPATTWASY</sequence>
<dbReference type="CDD" id="cd01059">
    <property type="entry name" value="CCC1_like"/>
    <property type="match status" value="1"/>
</dbReference>
<feature type="region of interest" description="Disordered" evidence="1">
    <location>
        <begin position="1"/>
        <end position="30"/>
    </location>
</feature>
<dbReference type="OrthoDB" id="1924921at2759"/>
<accession>A0A835JQ09</accession>
<feature type="transmembrane region" description="Helical" evidence="2">
    <location>
        <begin position="902"/>
        <end position="926"/>
    </location>
</feature>
<feature type="compositionally biased region" description="Polar residues" evidence="1">
    <location>
        <begin position="494"/>
        <end position="505"/>
    </location>
</feature>
<feature type="transmembrane region" description="Helical" evidence="2">
    <location>
        <begin position="855"/>
        <end position="875"/>
    </location>
</feature>
<feature type="compositionally biased region" description="Polar residues" evidence="1">
    <location>
        <begin position="697"/>
        <end position="716"/>
    </location>
</feature>
<feature type="compositionally biased region" description="Basic residues" evidence="1">
    <location>
        <begin position="271"/>
        <end position="282"/>
    </location>
</feature>
<feature type="region of interest" description="Disordered" evidence="1">
    <location>
        <begin position="91"/>
        <end position="119"/>
    </location>
</feature>
<organism evidence="3 4">
    <name type="scientific">Salix dunnii</name>
    <dbReference type="NCBI Taxonomy" id="1413687"/>
    <lineage>
        <taxon>Eukaryota</taxon>
        <taxon>Viridiplantae</taxon>
        <taxon>Streptophyta</taxon>
        <taxon>Embryophyta</taxon>
        <taxon>Tracheophyta</taxon>
        <taxon>Spermatophyta</taxon>
        <taxon>Magnoliopsida</taxon>
        <taxon>eudicotyledons</taxon>
        <taxon>Gunneridae</taxon>
        <taxon>Pentapetalae</taxon>
        <taxon>rosids</taxon>
        <taxon>fabids</taxon>
        <taxon>Malpighiales</taxon>
        <taxon>Salicaceae</taxon>
        <taxon>Saliceae</taxon>
        <taxon>Salix</taxon>
    </lineage>
</organism>
<feature type="region of interest" description="Disordered" evidence="1">
    <location>
        <begin position="486"/>
        <end position="505"/>
    </location>
</feature>
<dbReference type="PANTHER" id="PTHR38937:SF2">
    <property type="entry name" value="MEMBRANE PROTEIN OF ER BODY-LIKE PROTEIN ISOFORM X1"/>
    <property type="match status" value="1"/>
</dbReference>
<keyword evidence="2" id="KW-1133">Transmembrane helix</keyword>
<keyword evidence="2" id="KW-0472">Membrane</keyword>
<reference evidence="3 4" key="1">
    <citation type="submission" date="2020-10" db="EMBL/GenBank/DDBJ databases">
        <title>Plant Genome Project.</title>
        <authorList>
            <person name="Zhang R.-G."/>
        </authorList>
    </citation>
    <scope>NUCLEOTIDE SEQUENCE [LARGE SCALE GENOMIC DNA]</scope>
    <source>
        <strain evidence="3">FAFU-HL-1</strain>
        <tissue evidence="3">Leaf</tissue>
    </source>
</reference>
<proteinExistence type="predicted"/>
<evidence type="ECO:0008006" key="5">
    <source>
        <dbReference type="Google" id="ProtNLM"/>
    </source>
</evidence>
<feature type="compositionally biased region" description="Low complexity" evidence="1">
    <location>
        <begin position="294"/>
        <end position="310"/>
    </location>
</feature>
<dbReference type="PANTHER" id="PTHR38937">
    <property type="entry name" value="MEMBRANE PROTEIN OF ER BODY-LIKE PROTEIN"/>
    <property type="match status" value="1"/>
</dbReference>
<dbReference type="EMBL" id="JADGMS010000012">
    <property type="protein sequence ID" value="KAF9670990.1"/>
    <property type="molecule type" value="Genomic_DNA"/>
</dbReference>
<evidence type="ECO:0000256" key="1">
    <source>
        <dbReference type="SAM" id="MobiDB-lite"/>
    </source>
</evidence>
<evidence type="ECO:0000313" key="4">
    <source>
        <dbReference type="Proteomes" id="UP000657918"/>
    </source>
</evidence>
<evidence type="ECO:0000313" key="3">
    <source>
        <dbReference type="EMBL" id="KAF9670990.1"/>
    </source>
</evidence>
<evidence type="ECO:0000256" key="2">
    <source>
        <dbReference type="SAM" id="Phobius"/>
    </source>
</evidence>